<dbReference type="CDD" id="cd00454">
    <property type="entry name" value="TrHb1_N"/>
    <property type="match status" value="1"/>
</dbReference>
<proteinExistence type="predicted"/>
<comment type="caution">
    <text evidence="5">The sequence shown here is derived from an EMBL/GenBank/DDBJ whole genome shotgun (WGS) entry which is preliminary data.</text>
</comment>
<sequence length="199" mass="22234">MSLTYVRWRKDLPSPYMLSFFARRTCGAMIHIKEFFMKKLIAILSLFAMALPLQAAAQTEKSLYERLGGVFAIAAVVDHFSDAVVQNPIVGKTSKNPALRKWHTENLDRLPGLKFMRTLWVCEVTGGPFKFSPTKPGKTHLGLEAAHRDLKISPEEFDEVAAELGRSLDFAKVPPREKGEVLAAFAAHKNEVTAGYKTK</sequence>
<keyword evidence="2" id="KW-0349">Heme</keyword>
<gene>
    <name evidence="5" type="ORF">ACFOFO_16060</name>
</gene>
<keyword evidence="6" id="KW-1185">Reference proteome</keyword>
<evidence type="ECO:0000313" key="6">
    <source>
        <dbReference type="Proteomes" id="UP001595530"/>
    </source>
</evidence>
<dbReference type="EMBL" id="JBHRTP010000052">
    <property type="protein sequence ID" value="MFC3109457.1"/>
    <property type="molecule type" value="Genomic_DNA"/>
</dbReference>
<reference evidence="6" key="1">
    <citation type="journal article" date="2019" name="Int. J. Syst. Evol. Microbiol.">
        <title>The Global Catalogue of Microorganisms (GCM) 10K type strain sequencing project: providing services to taxonomists for standard genome sequencing and annotation.</title>
        <authorList>
            <consortium name="The Broad Institute Genomics Platform"/>
            <consortium name="The Broad Institute Genome Sequencing Center for Infectious Disease"/>
            <person name="Wu L."/>
            <person name="Ma J."/>
        </authorList>
    </citation>
    <scope>NUCLEOTIDE SEQUENCE [LARGE SCALE GENOMIC DNA]</scope>
    <source>
        <strain evidence="6">KCTC 42986</strain>
    </source>
</reference>
<protein>
    <submittedName>
        <fullName evidence="5">Group 1 truncated hemoglobin</fullName>
    </submittedName>
</protein>
<name>A0ABV7F6Q0_9BURK</name>
<evidence type="ECO:0000256" key="1">
    <source>
        <dbReference type="ARBA" id="ARBA00022448"/>
    </source>
</evidence>
<keyword evidence="3" id="KW-0479">Metal-binding</keyword>
<accession>A0ABV7F6Q0</accession>
<dbReference type="InterPro" id="IPR001486">
    <property type="entry name" value="Hemoglobin_trunc"/>
</dbReference>
<dbReference type="Pfam" id="PF01152">
    <property type="entry name" value="Bac_globin"/>
    <property type="match status" value="1"/>
</dbReference>
<keyword evidence="4" id="KW-0408">Iron</keyword>
<evidence type="ECO:0000256" key="2">
    <source>
        <dbReference type="ARBA" id="ARBA00022617"/>
    </source>
</evidence>
<dbReference type="InterPro" id="IPR012292">
    <property type="entry name" value="Globin/Proto"/>
</dbReference>
<organism evidence="5 6">
    <name type="scientific">Undibacterium arcticum</name>
    <dbReference type="NCBI Taxonomy" id="1762892"/>
    <lineage>
        <taxon>Bacteria</taxon>
        <taxon>Pseudomonadati</taxon>
        <taxon>Pseudomonadota</taxon>
        <taxon>Betaproteobacteria</taxon>
        <taxon>Burkholderiales</taxon>
        <taxon>Oxalobacteraceae</taxon>
        <taxon>Undibacterium</taxon>
    </lineage>
</organism>
<dbReference type="InterPro" id="IPR009050">
    <property type="entry name" value="Globin-like_sf"/>
</dbReference>
<evidence type="ECO:0000256" key="3">
    <source>
        <dbReference type="ARBA" id="ARBA00022723"/>
    </source>
</evidence>
<evidence type="ECO:0000256" key="4">
    <source>
        <dbReference type="ARBA" id="ARBA00023004"/>
    </source>
</evidence>
<dbReference type="SUPFAM" id="SSF46458">
    <property type="entry name" value="Globin-like"/>
    <property type="match status" value="1"/>
</dbReference>
<dbReference type="Proteomes" id="UP001595530">
    <property type="component" value="Unassembled WGS sequence"/>
</dbReference>
<evidence type="ECO:0000313" key="5">
    <source>
        <dbReference type="EMBL" id="MFC3109457.1"/>
    </source>
</evidence>
<dbReference type="Gene3D" id="1.10.490.10">
    <property type="entry name" value="Globins"/>
    <property type="match status" value="1"/>
</dbReference>
<dbReference type="RefSeq" id="WP_390332009.1">
    <property type="nucleotide sequence ID" value="NZ_JBHRTP010000052.1"/>
</dbReference>
<keyword evidence="1" id="KW-0813">Transport</keyword>